<keyword evidence="2" id="KW-1185">Reference proteome</keyword>
<protein>
    <submittedName>
        <fullName evidence="1">Uncharacterized protein</fullName>
    </submittedName>
</protein>
<dbReference type="Proteomes" id="UP001529235">
    <property type="component" value="Unassembled WGS sequence"/>
</dbReference>
<gene>
    <name evidence="1" type="ORF">QPL79_05890</name>
</gene>
<organism evidence="1 2">
    <name type="scientific">Ignisphaera cupida</name>
    <dbReference type="NCBI Taxonomy" id="3050454"/>
    <lineage>
        <taxon>Archaea</taxon>
        <taxon>Thermoproteota</taxon>
        <taxon>Thermoprotei</taxon>
        <taxon>Desulfurococcales</taxon>
        <taxon>Desulfurococcaceae</taxon>
        <taxon>Ignisphaera</taxon>
    </lineage>
</organism>
<proteinExistence type="predicted"/>
<accession>A0ABD4Z6M9</accession>
<sequence length="62" mass="6910">MLLVELAGVLIRYIPPRMISDIVERVEMEVVLLDDGVFYEESIKVALQTGCRGADSYYIGGC</sequence>
<comment type="caution">
    <text evidence="1">The sequence shown here is derived from an EMBL/GenBank/DDBJ whole genome shotgun (WGS) entry which is preliminary data.</text>
</comment>
<reference evidence="1 2" key="1">
    <citation type="submission" date="2023-05" db="EMBL/GenBank/DDBJ databases">
        <title>A new hyperthermophilic archaea 'Ignisphaera cupida' sp. nov. and description of the family 'Ignisphaeraceae' fam. nov.</title>
        <authorList>
            <person name="Podosokorskaya O.A."/>
            <person name="Elcheninov A.G."/>
            <person name="Klukina A."/>
            <person name="Merkel A.Y."/>
        </authorList>
    </citation>
    <scope>NUCLEOTIDE SEQUENCE [LARGE SCALE GENOMIC DNA]</scope>
    <source>
        <strain evidence="1 2">4213-co</strain>
    </source>
</reference>
<dbReference type="EMBL" id="JASNVW010000003">
    <property type="protein sequence ID" value="MDK6028889.1"/>
    <property type="molecule type" value="Genomic_DNA"/>
</dbReference>
<evidence type="ECO:0000313" key="1">
    <source>
        <dbReference type="EMBL" id="MDK6028889.1"/>
    </source>
</evidence>
<dbReference type="AlphaFoldDB" id="A0ABD4Z6M9"/>
<evidence type="ECO:0000313" key="2">
    <source>
        <dbReference type="Proteomes" id="UP001529235"/>
    </source>
</evidence>
<dbReference type="RefSeq" id="WP_285273874.1">
    <property type="nucleotide sequence ID" value="NZ_JASNVW010000003.1"/>
</dbReference>
<name>A0ABD4Z6M9_9CREN</name>